<feature type="region of interest" description="Disordered" evidence="1">
    <location>
        <begin position="150"/>
        <end position="207"/>
    </location>
</feature>
<accession>A0A5C3DR50</accession>
<reference evidence="2 3" key="1">
    <citation type="submission" date="2018-03" db="EMBL/GenBank/DDBJ databases">
        <authorList>
            <person name="Guldener U."/>
        </authorList>
    </citation>
    <scope>NUCLEOTIDE SEQUENCE [LARGE SCALE GENOMIC DNA]</scope>
    <source>
        <strain evidence="2 3">NBRC100155</strain>
    </source>
</reference>
<evidence type="ECO:0000313" key="2">
    <source>
        <dbReference type="EMBL" id="SPO20050.1"/>
    </source>
</evidence>
<keyword evidence="3" id="KW-1185">Reference proteome</keyword>
<feature type="compositionally biased region" description="Polar residues" evidence="1">
    <location>
        <begin position="51"/>
        <end position="61"/>
    </location>
</feature>
<feature type="compositionally biased region" description="Low complexity" evidence="1">
    <location>
        <begin position="252"/>
        <end position="266"/>
    </location>
</feature>
<evidence type="ECO:0000256" key="1">
    <source>
        <dbReference type="SAM" id="MobiDB-lite"/>
    </source>
</evidence>
<evidence type="ECO:0000313" key="3">
    <source>
        <dbReference type="Proteomes" id="UP000324022"/>
    </source>
</evidence>
<feature type="region of interest" description="Disordered" evidence="1">
    <location>
        <begin position="41"/>
        <end position="89"/>
    </location>
</feature>
<dbReference type="AlphaFoldDB" id="A0A5C3DR50"/>
<gene>
    <name evidence="2" type="ORF">UTRI_00444_B</name>
</gene>
<name>A0A5C3DR50_9BASI</name>
<proteinExistence type="predicted"/>
<organism evidence="2 3">
    <name type="scientific">Ustilago trichophora</name>
    <dbReference type="NCBI Taxonomy" id="86804"/>
    <lineage>
        <taxon>Eukaryota</taxon>
        <taxon>Fungi</taxon>
        <taxon>Dikarya</taxon>
        <taxon>Basidiomycota</taxon>
        <taxon>Ustilaginomycotina</taxon>
        <taxon>Ustilaginomycetes</taxon>
        <taxon>Ustilaginales</taxon>
        <taxon>Ustilaginaceae</taxon>
        <taxon>Ustilago</taxon>
    </lineage>
</organism>
<feature type="region of interest" description="Disordered" evidence="1">
    <location>
        <begin position="250"/>
        <end position="275"/>
    </location>
</feature>
<dbReference type="EMBL" id="OOIN01000001">
    <property type="protein sequence ID" value="SPO20050.1"/>
    <property type="molecule type" value="Genomic_DNA"/>
</dbReference>
<dbReference type="OrthoDB" id="2555417at2759"/>
<protein>
    <submittedName>
        <fullName evidence="2">Uncharacterized protein</fullName>
    </submittedName>
</protein>
<sequence length="295" mass="32258">MKHNLSSRFSDSTIASASSSFSKLSSASSASSVEDLLLPSFEAIPKPPPRTSSITLNSTKTYTERRERKKPAPLQLISSNRSTRTAGQTYSSASEDEECYFSCKENTQRNTTTCHQTRCFCGAAVRASTSSSEIYCSRECARQDALYALEGRSPTSSPPSAPYSDAEEEDEDFPVTPTNAFVPSPPRTPAVKGRALVERRRNPSLTRKLTGLGASHYRRMEALGLYDADTTPTRPSNSSPLLDPIDLMVAHSPSSKSSRLRSSLASSDDDDELDFNPRKTLFFPVPIYMGSPLQS</sequence>
<dbReference type="Proteomes" id="UP000324022">
    <property type="component" value="Unassembled WGS sequence"/>
</dbReference>
<feature type="compositionally biased region" description="Polar residues" evidence="1">
    <location>
        <begin position="76"/>
        <end position="89"/>
    </location>
</feature>